<dbReference type="PANTHER" id="PTHR34982">
    <property type="entry name" value="YOP PROTEINS TRANSLOCATION PROTEIN L"/>
    <property type="match status" value="1"/>
</dbReference>
<keyword evidence="6" id="KW-0653">Protein transport</keyword>
<dbReference type="KEGG" id="mcad:Pan265_20480"/>
<proteinExistence type="inferred from homology"/>
<dbReference type="OrthoDB" id="9152601at2"/>
<keyword evidence="11" id="KW-0966">Cell projection</keyword>
<name>A0A518BYZ0_9BACT</name>
<evidence type="ECO:0000256" key="7">
    <source>
        <dbReference type="ARBA" id="ARBA00023225"/>
    </source>
</evidence>
<sequence>MPLVRKNQSTPAMKEAIVLDFGDIGAQAARLRQAAENRAAEILRNAERQASEILRNAEQQGVEAGYQDGLERGHADGLEQGKQEAFAKAAAELARIEETWLDLGTRWEAQLNDLATQAREGLLAFALRFAERLVHRIIEVDEQVVVDQLAEVLGHILRPLKVTVRVHPEDRPILEQAMPELLQRFSQLEHVELVEDQQITRGGCIARFGHGQIDATIDRQVERMVEAILPPLHTDGPEPPKAAEPAPDTTKQADPPTDSTPAE</sequence>
<dbReference type="GO" id="GO:0005829">
    <property type="term" value="C:cytosol"/>
    <property type="evidence" value="ECO:0007669"/>
    <property type="project" value="TreeGrafter"/>
</dbReference>
<evidence type="ECO:0000256" key="6">
    <source>
        <dbReference type="ARBA" id="ARBA00022927"/>
    </source>
</evidence>
<reference evidence="11 12" key="1">
    <citation type="submission" date="2019-02" db="EMBL/GenBank/DDBJ databases">
        <title>Deep-cultivation of Planctomycetes and their phenomic and genomic characterization uncovers novel biology.</title>
        <authorList>
            <person name="Wiegand S."/>
            <person name="Jogler M."/>
            <person name="Boedeker C."/>
            <person name="Pinto D."/>
            <person name="Vollmers J."/>
            <person name="Rivas-Marin E."/>
            <person name="Kohn T."/>
            <person name="Peeters S.H."/>
            <person name="Heuer A."/>
            <person name="Rast P."/>
            <person name="Oberbeckmann S."/>
            <person name="Bunk B."/>
            <person name="Jeske O."/>
            <person name="Meyerdierks A."/>
            <person name="Storesund J.E."/>
            <person name="Kallscheuer N."/>
            <person name="Luecker S."/>
            <person name="Lage O.M."/>
            <person name="Pohl T."/>
            <person name="Merkel B.J."/>
            <person name="Hornburger P."/>
            <person name="Mueller R.-W."/>
            <person name="Bruemmer F."/>
            <person name="Labrenz M."/>
            <person name="Spormann A.M."/>
            <person name="Op den Camp H."/>
            <person name="Overmann J."/>
            <person name="Amann R."/>
            <person name="Jetten M.S.M."/>
            <person name="Mascher T."/>
            <person name="Medema M.H."/>
            <person name="Devos D.P."/>
            <person name="Kaster A.-K."/>
            <person name="Ovreas L."/>
            <person name="Rohde M."/>
            <person name="Galperin M.Y."/>
            <person name="Jogler C."/>
        </authorList>
    </citation>
    <scope>NUCLEOTIDE SEQUENCE [LARGE SCALE GENOMIC DNA]</scope>
    <source>
        <strain evidence="11 12">Pan265</strain>
    </source>
</reference>
<comment type="function">
    <text evidence="1">Needed for flagellar regrowth and assembly.</text>
</comment>
<evidence type="ECO:0000313" key="11">
    <source>
        <dbReference type="EMBL" id="QDU72185.1"/>
    </source>
</evidence>
<evidence type="ECO:0000256" key="2">
    <source>
        <dbReference type="ARBA" id="ARBA00006602"/>
    </source>
</evidence>
<dbReference type="Pfam" id="PF02108">
    <property type="entry name" value="FliH"/>
    <property type="match status" value="1"/>
</dbReference>
<evidence type="ECO:0000256" key="3">
    <source>
        <dbReference type="ARBA" id="ARBA00016507"/>
    </source>
</evidence>
<keyword evidence="11" id="KW-0282">Flagellum</keyword>
<evidence type="ECO:0000256" key="4">
    <source>
        <dbReference type="ARBA" id="ARBA00022448"/>
    </source>
</evidence>
<dbReference type="PANTHER" id="PTHR34982:SF1">
    <property type="entry name" value="FLAGELLAR ASSEMBLY PROTEIN FLIH"/>
    <property type="match status" value="1"/>
</dbReference>
<evidence type="ECO:0000256" key="1">
    <source>
        <dbReference type="ARBA" id="ARBA00003041"/>
    </source>
</evidence>
<keyword evidence="5" id="KW-1005">Bacterial flagellum biogenesis</keyword>
<keyword evidence="12" id="KW-1185">Reference proteome</keyword>
<keyword evidence="11" id="KW-0969">Cilium</keyword>
<evidence type="ECO:0000256" key="8">
    <source>
        <dbReference type="SAM" id="Coils"/>
    </source>
</evidence>
<keyword evidence="8" id="KW-0175">Coiled coil</keyword>
<dbReference type="InterPro" id="IPR051472">
    <property type="entry name" value="T3SS_Stator/FliH"/>
</dbReference>
<evidence type="ECO:0000256" key="9">
    <source>
        <dbReference type="SAM" id="MobiDB-lite"/>
    </source>
</evidence>
<evidence type="ECO:0000256" key="5">
    <source>
        <dbReference type="ARBA" id="ARBA00022795"/>
    </source>
</evidence>
<dbReference type="GO" id="GO:0044781">
    <property type="term" value="P:bacterial-type flagellum organization"/>
    <property type="evidence" value="ECO:0007669"/>
    <property type="project" value="UniProtKB-KW"/>
</dbReference>
<feature type="compositionally biased region" description="Polar residues" evidence="9">
    <location>
        <begin position="249"/>
        <end position="263"/>
    </location>
</feature>
<keyword evidence="4" id="KW-0813">Transport</keyword>
<organism evidence="11 12">
    <name type="scientific">Mucisphaera calidilacus</name>
    <dbReference type="NCBI Taxonomy" id="2527982"/>
    <lineage>
        <taxon>Bacteria</taxon>
        <taxon>Pseudomonadati</taxon>
        <taxon>Planctomycetota</taxon>
        <taxon>Phycisphaerae</taxon>
        <taxon>Phycisphaerales</taxon>
        <taxon>Phycisphaeraceae</taxon>
        <taxon>Mucisphaera</taxon>
    </lineage>
</organism>
<gene>
    <name evidence="11" type="ORF">Pan265_20480</name>
</gene>
<feature type="domain" description="Flagellar assembly protein FliH/Type III secretion system HrpE" evidence="10">
    <location>
        <begin position="107"/>
        <end position="223"/>
    </location>
</feature>
<evidence type="ECO:0000313" key="12">
    <source>
        <dbReference type="Proteomes" id="UP000320386"/>
    </source>
</evidence>
<dbReference type="Proteomes" id="UP000320386">
    <property type="component" value="Chromosome"/>
</dbReference>
<keyword evidence="7" id="KW-1006">Bacterial flagellum protein export</keyword>
<dbReference type="GO" id="GO:0015031">
    <property type="term" value="P:protein transport"/>
    <property type="evidence" value="ECO:0007669"/>
    <property type="project" value="UniProtKB-KW"/>
</dbReference>
<dbReference type="EMBL" id="CP036280">
    <property type="protein sequence ID" value="QDU72185.1"/>
    <property type="molecule type" value="Genomic_DNA"/>
</dbReference>
<comment type="similarity">
    <text evidence="2">Belongs to the FliH family.</text>
</comment>
<dbReference type="InterPro" id="IPR018035">
    <property type="entry name" value="Flagellar_FliH/T3SS_HrpE"/>
</dbReference>
<feature type="region of interest" description="Disordered" evidence="9">
    <location>
        <begin position="230"/>
        <end position="263"/>
    </location>
</feature>
<accession>A0A518BYZ0</accession>
<feature type="coiled-coil region" evidence="8">
    <location>
        <begin position="32"/>
        <end position="63"/>
    </location>
</feature>
<dbReference type="AlphaFoldDB" id="A0A518BYZ0"/>
<evidence type="ECO:0000259" key="10">
    <source>
        <dbReference type="Pfam" id="PF02108"/>
    </source>
</evidence>
<protein>
    <recommendedName>
        <fullName evidence="3">Flagellar assembly protein FliH</fullName>
    </recommendedName>
</protein>
<dbReference type="RefSeq" id="WP_145446359.1">
    <property type="nucleotide sequence ID" value="NZ_CP036280.1"/>
</dbReference>
<dbReference type="SUPFAM" id="SSF160527">
    <property type="entry name" value="V-type ATPase subunit E-like"/>
    <property type="match status" value="1"/>
</dbReference>